<reference evidence="3" key="1">
    <citation type="submission" date="2020-05" db="EMBL/GenBank/DDBJ databases">
        <title>Mycena genomes resolve the evolution of fungal bioluminescence.</title>
        <authorList>
            <person name="Tsai I.J."/>
        </authorList>
    </citation>
    <scope>NUCLEOTIDE SEQUENCE</scope>
    <source>
        <strain evidence="3">110903Hualien_Pintung</strain>
    </source>
</reference>
<feature type="region of interest" description="Disordered" evidence="1">
    <location>
        <begin position="463"/>
        <end position="488"/>
    </location>
</feature>
<accession>A0A8H6WN35</accession>
<evidence type="ECO:0000313" key="4">
    <source>
        <dbReference type="Proteomes" id="UP000613580"/>
    </source>
</evidence>
<evidence type="ECO:0000256" key="1">
    <source>
        <dbReference type="SAM" id="MobiDB-lite"/>
    </source>
</evidence>
<evidence type="ECO:0000313" key="3">
    <source>
        <dbReference type="EMBL" id="KAF7320823.1"/>
    </source>
</evidence>
<keyword evidence="2" id="KW-0812">Transmembrane</keyword>
<comment type="caution">
    <text evidence="3">The sequence shown here is derived from an EMBL/GenBank/DDBJ whole genome shotgun (WGS) entry which is preliminary data.</text>
</comment>
<dbReference type="EMBL" id="JACAZE010000002">
    <property type="protein sequence ID" value="KAF7320823.1"/>
    <property type="molecule type" value="Genomic_DNA"/>
</dbReference>
<keyword evidence="2" id="KW-0472">Membrane</keyword>
<dbReference type="OrthoDB" id="3170828at2759"/>
<feature type="transmembrane region" description="Helical" evidence="2">
    <location>
        <begin position="405"/>
        <end position="432"/>
    </location>
</feature>
<dbReference type="AlphaFoldDB" id="A0A8H6WN35"/>
<evidence type="ECO:0000256" key="2">
    <source>
        <dbReference type="SAM" id="Phobius"/>
    </source>
</evidence>
<gene>
    <name evidence="3" type="ORF">HMN09_00168800</name>
</gene>
<sequence>MDQAARRLDLGAVSGAGAFRIGTRRPLESTSKPYKRTALRSTPAHKSTMDVTFSYPVTRPFVKTWGYGMLGFGVVSMCGFIVLNVFLTGYDVIAITSTDFNTSSTHKGFWISDDDTTFGCQPHQFQLGDSFRTNISAFSYSIFDVQSSSAFSYAENDLGGCDVSQYEVVITPGDRLVSASAAVQCPPPLGFQAVTSWSFSNHDLLGTISPLGFPENSLARAITAGMNNISGEEYVEIFNKLYQTNIINNVATDETQEVYKVTVTGQPNCETSPPYACTIPPFTSYIAVGNTDLNILPSVTSVAANVSNLYNVATVFFYAVRLDLGHWTADNVFTNTSAFNASIAPASLTTTPPVENVAFREIAGTKGMAYVNDTNPPSADTPTSAAVIQIPYTCNVPRRKPAGSFAVSVISASLSMFLGAWGALGVVLAAFMRRKPGANACVPHGVYDHDTYKYRPCRLEKPTNNSDMPFNNNNPNKLEKRTGPGTTDLNNNYGTTGGPGMTNDPMYASGGPGAGMGGQPGMMGGQNMNDPAYGAGAGTGGPGMGAGGQQIPPAHAVNASGGGGGSAMTGKIEHAVGSIVGSKSLKAKGIQKEQGGTRIEVVSAAVAPAPAFPEDTDQDAMDVENDASLATNHKNNNGPLSLDDPWVYSFKASRRSSFSHLRENHHDHDVPGESVWVRNHDKWIAGRIFPRSVPKIRSADNLTYWNVLYQDAYGHKLRRCFAPLLGDLKPDTPRVRSLLREAHWIQ</sequence>
<name>A0A8H6WN35_MYCCL</name>
<keyword evidence="2" id="KW-1133">Transmembrane helix</keyword>
<keyword evidence="4" id="KW-1185">Reference proteome</keyword>
<feature type="transmembrane region" description="Helical" evidence="2">
    <location>
        <begin position="65"/>
        <end position="87"/>
    </location>
</feature>
<dbReference type="Proteomes" id="UP000613580">
    <property type="component" value="Unassembled WGS sequence"/>
</dbReference>
<feature type="compositionally biased region" description="Low complexity" evidence="1">
    <location>
        <begin position="463"/>
        <end position="476"/>
    </location>
</feature>
<protein>
    <submittedName>
        <fullName evidence="3">Uncharacterized protein</fullName>
    </submittedName>
</protein>
<organism evidence="3 4">
    <name type="scientific">Mycena chlorophos</name>
    <name type="common">Agaric fungus</name>
    <name type="synonym">Agaricus chlorophos</name>
    <dbReference type="NCBI Taxonomy" id="658473"/>
    <lineage>
        <taxon>Eukaryota</taxon>
        <taxon>Fungi</taxon>
        <taxon>Dikarya</taxon>
        <taxon>Basidiomycota</taxon>
        <taxon>Agaricomycotina</taxon>
        <taxon>Agaricomycetes</taxon>
        <taxon>Agaricomycetidae</taxon>
        <taxon>Agaricales</taxon>
        <taxon>Marasmiineae</taxon>
        <taxon>Mycenaceae</taxon>
        <taxon>Mycena</taxon>
    </lineage>
</organism>
<proteinExistence type="predicted"/>